<feature type="domain" description="Peptidase C1A papain C-terminal" evidence="3">
    <location>
        <begin position="50"/>
        <end position="303"/>
    </location>
</feature>
<organism evidence="4 5">
    <name type="scientific">Cyclotella cryptica</name>
    <dbReference type="NCBI Taxonomy" id="29204"/>
    <lineage>
        <taxon>Eukaryota</taxon>
        <taxon>Sar</taxon>
        <taxon>Stramenopiles</taxon>
        <taxon>Ochrophyta</taxon>
        <taxon>Bacillariophyta</taxon>
        <taxon>Coscinodiscophyceae</taxon>
        <taxon>Thalassiosirophycidae</taxon>
        <taxon>Stephanodiscales</taxon>
        <taxon>Stephanodiscaceae</taxon>
        <taxon>Cyclotella</taxon>
    </lineage>
</organism>
<evidence type="ECO:0000313" key="5">
    <source>
        <dbReference type="Proteomes" id="UP001516023"/>
    </source>
</evidence>
<protein>
    <recommendedName>
        <fullName evidence="3">Peptidase C1A papain C-terminal domain-containing protein</fullName>
    </recommendedName>
</protein>
<dbReference type="Gene3D" id="3.90.70.10">
    <property type="entry name" value="Cysteine proteinases"/>
    <property type="match status" value="1"/>
</dbReference>
<gene>
    <name evidence="4" type="ORF">HJC23_010943</name>
</gene>
<name>A0ABD3QA46_9STRA</name>
<dbReference type="PRINTS" id="PR00705">
    <property type="entry name" value="PAPAIN"/>
</dbReference>
<evidence type="ECO:0000259" key="3">
    <source>
        <dbReference type="SMART" id="SM00645"/>
    </source>
</evidence>
<sequence>MSIASVSTTAVSGETGILPRRLNEFKARYYRTSNCHRSTWFLTYISEEDLPPSWDWRNVSGHSFLTHSLNQHIPQYCGSCWAHGALSALADRIKIARNAVGDDINLSIQWVLNCGGGVAGSCWGGSHSGVYEFIKAQGFVPYDTCMPYLACSDDSDEGFCSAVDTSCSKHNVCRTCSTFSSMGGTCTEIDVFPNATVAEHGTYSLLSWNRVHKIKAEIYARGPVAAGINANPLLDYKGGVIKDGGVVDMLIDHIVSIVGWSVDEDGDEYWIVRNSWGQYWVTTSLVVREEEGVGDESNTNGPHVTQFYKDPSSDVEAVKRSLRDGLRVVL</sequence>
<comment type="caution">
    <text evidence="4">The sequence shown here is derived from an EMBL/GenBank/DDBJ whole genome shotgun (WGS) entry which is preliminary data.</text>
</comment>
<evidence type="ECO:0000313" key="4">
    <source>
        <dbReference type="EMBL" id="KAL3796796.1"/>
    </source>
</evidence>
<evidence type="ECO:0000256" key="1">
    <source>
        <dbReference type="ARBA" id="ARBA00008455"/>
    </source>
</evidence>
<dbReference type="PANTHER" id="PTHR12411">
    <property type="entry name" value="CYSTEINE PROTEASE FAMILY C1-RELATED"/>
    <property type="match status" value="1"/>
</dbReference>
<reference evidence="4 5" key="1">
    <citation type="journal article" date="2020" name="G3 (Bethesda)">
        <title>Improved Reference Genome for Cyclotella cryptica CCMP332, a Model for Cell Wall Morphogenesis, Salinity Adaptation, and Lipid Production in Diatoms (Bacillariophyta).</title>
        <authorList>
            <person name="Roberts W.R."/>
            <person name="Downey K.M."/>
            <person name="Ruck E.C."/>
            <person name="Traller J.C."/>
            <person name="Alverson A.J."/>
        </authorList>
    </citation>
    <scope>NUCLEOTIDE SEQUENCE [LARGE SCALE GENOMIC DNA]</scope>
    <source>
        <strain evidence="4 5">CCMP332</strain>
    </source>
</reference>
<dbReference type="Pfam" id="PF00112">
    <property type="entry name" value="Peptidase_C1"/>
    <property type="match status" value="1"/>
</dbReference>
<dbReference type="SMART" id="SM00645">
    <property type="entry name" value="Pept_C1"/>
    <property type="match status" value="1"/>
</dbReference>
<dbReference type="AlphaFoldDB" id="A0ABD3QA46"/>
<comment type="similarity">
    <text evidence="1">Belongs to the peptidase C1 family.</text>
</comment>
<accession>A0ABD3QA46</accession>
<dbReference type="FunFam" id="3.90.70.10:FF:000117">
    <property type="entry name" value="Probable papain cysteine protease"/>
    <property type="match status" value="1"/>
</dbReference>
<keyword evidence="5" id="KW-1185">Reference proteome</keyword>
<dbReference type="Proteomes" id="UP001516023">
    <property type="component" value="Unassembled WGS sequence"/>
</dbReference>
<dbReference type="InterPro" id="IPR000668">
    <property type="entry name" value="Peptidase_C1A_C"/>
</dbReference>
<dbReference type="SUPFAM" id="SSF54001">
    <property type="entry name" value="Cysteine proteinases"/>
    <property type="match status" value="1"/>
</dbReference>
<proteinExistence type="inferred from homology"/>
<keyword evidence="2" id="KW-0865">Zymogen</keyword>
<dbReference type="EMBL" id="JABMIG020000060">
    <property type="protein sequence ID" value="KAL3796796.1"/>
    <property type="molecule type" value="Genomic_DNA"/>
</dbReference>
<dbReference type="InterPro" id="IPR013128">
    <property type="entry name" value="Peptidase_C1A"/>
</dbReference>
<evidence type="ECO:0000256" key="2">
    <source>
        <dbReference type="ARBA" id="ARBA00023145"/>
    </source>
</evidence>
<dbReference type="InterPro" id="IPR038765">
    <property type="entry name" value="Papain-like_cys_pep_sf"/>
</dbReference>